<dbReference type="GO" id="GO:0046872">
    <property type="term" value="F:metal ion binding"/>
    <property type="evidence" value="ECO:0007669"/>
    <property type="project" value="UniProtKB-KW"/>
</dbReference>
<gene>
    <name evidence="3 6" type="primary">rsgA</name>
    <name evidence="6" type="ORF">ENQ76_15085</name>
</gene>
<sequence length="330" mass="36368">MSGKGELSRKRTIVGEVTEDDRIVRAVDESRCLRGRVLKAVGATQCTVQDDATAALYECSVRRILRTLASDERTVVVAGDRVLFQPIDAHRGVIERVEPRQGVLSRGHQRREHILVANVTQVLIVASLAEPHLKPALIDRFLISAAKGGVSAAICFNKADLVNLAEFQAEIGLYSRLGYPTVVTSSTTGRGIERLRQLLHGQQTVFAGQSGVGKSSLLNAVQPGLGLRTGTVSETSQKGRHTTRSAELRQLDFGGWVVDTPGIRQMALWDVPAGEVEAHFREFRPWVPRCKFPNCLHLEETGCAIRQAVHEGFITRLRYESYLRLVLGDE</sequence>
<feature type="binding site" evidence="3">
    <location>
        <position position="297"/>
    </location>
    <ligand>
        <name>Zn(2+)</name>
        <dbReference type="ChEBI" id="CHEBI:29105"/>
    </ligand>
</feature>
<evidence type="ECO:0000259" key="5">
    <source>
        <dbReference type="PROSITE" id="PS51721"/>
    </source>
</evidence>
<feature type="binding site" evidence="3">
    <location>
        <position position="290"/>
    </location>
    <ligand>
        <name>Zn(2+)</name>
        <dbReference type="ChEBI" id="CHEBI:29105"/>
    </ligand>
</feature>
<protein>
    <recommendedName>
        <fullName evidence="3">Small ribosomal subunit biogenesis GTPase RsgA</fullName>
        <ecNumber evidence="3">3.6.1.-</ecNumber>
    </recommendedName>
</protein>
<dbReference type="PANTHER" id="PTHR32120">
    <property type="entry name" value="SMALL RIBOSOMAL SUBUNIT BIOGENESIS GTPASE RSGA"/>
    <property type="match status" value="1"/>
</dbReference>
<keyword evidence="3" id="KW-0694">RNA-binding</keyword>
<organism evidence="6">
    <name type="scientific">Schlesneria paludicola</name>
    <dbReference type="NCBI Taxonomy" id="360056"/>
    <lineage>
        <taxon>Bacteria</taxon>
        <taxon>Pseudomonadati</taxon>
        <taxon>Planctomycetota</taxon>
        <taxon>Planctomycetia</taxon>
        <taxon>Planctomycetales</taxon>
        <taxon>Planctomycetaceae</taxon>
        <taxon>Schlesneria</taxon>
    </lineage>
</organism>
<comment type="similarity">
    <text evidence="3">Belongs to the TRAFAC class YlqF/YawG GTPase family. RsgA subfamily.</text>
</comment>
<evidence type="ECO:0000256" key="3">
    <source>
        <dbReference type="HAMAP-Rule" id="MF_01820"/>
    </source>
</evidence>
<dbReference type="InterPro" id="IPR004881">
    <property type="entry name" value="Ribosome_biogen_GTPase_RsgA"/>
</dbReference>
<dbReference type="InterPro" id="IPR030378">
    <property type="entry name" value="G_CP_dom"/>
</dbReference>
<dbReference type="SUPFAM" id="SSF50249">
    <property type="entry name" value="Nucleic acid-binding proteins"/>
    <property type="match status" value="1"/>
</dbReference>
<dbReference type="GO" id="GO:0003924">
    <property type="term" value="F:GTPase activity"/>
    <property type="evidence" value="ECO:0007669"/>
    <property type="project" value="UniProtKB-UniRule"/>
</dbReference>
<evidence type="ECO:0000259" key="4">
    <source>
        <dbReference type="PROSITE" id="PS50936"/>
    </source>
</evidence>
<dbReference type="GO" id="GO:0042274">
    <property type="term" value="P:ribosomal small subunit biogenesis"/>
    <property type="evidence" value="ECO:0007669"/>
    <property type="project" value="UniProtKB-UniRule"/>
</dbReference>
<keyword evidence="3" id="KW-0479">Metal-binding</keyword>
<dbReference type="InterPro" id="IPR010914">
    <property type="entry name" value="RsgA_GTPase_dom"/>
</dbReference>
<feature type="binding site" evidence="3">
    <location>
        <begin position="208"/>
        <end position="216"/>
    </location>
    <ligand>
        <name>GTP</name>
        <dbReference type="ChEBI" id="CHEBI:37565"/>
    </ligand>
</feature>
<comment type="subunit">
    <text evidence="3">Monomer. Associates with 30S ribosomal subunit, binds 16S rRNA.</text>
</comment>
<dbReference type="GO" id="GO:0005737">
    <property type="term" value="C:cytoplasm"/>
    <property type="evidence" value="ECO:0007669"/>
    <property type="project" value="UniProtKB-SubCell"/>
</dbReference>
<dbReference type="InterPro" id="IPR012340">
    <property type="entry name" value="NA-bd_OB-fold"/>
</dbReference>
<comment type="cofactor">
    <cofactor evidence="3">
        <name>Zn(2+)</name>
        <dbReference type="ChEBI" id="CHEBI:29105"/>
    </cofactor>
    <text evidence="3">Binds 1 zinc ion per subunit.</text>
</comment>
<dbReference type="GO" id="GO:0005525">
    <property type="term" value="F:GTP binding"/>
    <property type="evidence" value="ECO:0007669"/>
    <property type="project" value="UniProtKB-UniRule"/>
</dbReference>
<feature type="domain" description="EngC GTPase" evidence="4">
    <location>
        <begin position="117"/>
        <end position="264"/>
    </location>
</feature>
<dbReference type="CDD" id="cd01854">
    <property type="entry name" value="YjeQ_EngC"/>
    <property type="match status" value="1"/>
</dbReference>
<comment type="caution">
    <text evidence="6">The sequence shown here is derived from an EMBL/GenBank/DDBJ whole genome shotgun (WGS) entry which is preliminary data.</text>
</comment>
<keyword evidence="2 3" id="KW-0342">GTP-binding</keyword>
<name>A0A7C2JZU2_9PLAN</name>
<dbReference type="GO" id="GO:0019843">
    <property type="term" value="F:rRNA binding"/>
    <property type="evidence" value="ECO:0007669"/>
    <property type="project" value="UniProtKB-KW"/>
</dbReference>
<dbReference type="SUPFAM" id="SSF52540">
    <property type="entry name" value="P-loop containing nucleoside triphosphate hydrolases"/>
    <property type="match status" value="1"/>
</dbReference>
<feature type="binding site" evidence="3">
    <location>
        <begin position="157"/>
        <end position="160"/>
    </location>
    <ligand>
        <name>GTP</name>
        <dbReference type="ChEBI" id="CHEBI:37565"/>
    </ligand>
</feature>
<keyword evidence="3" id="KW-0690">Ribosome biogenesis</keyword>
<keyword evidence="3" id="KW-0862">Zinc</keyword>
<dbReference type="PROSITE" id="PS51721">
    <property type="entry name" value="G_CP"/>
    <property type="match status" value="1"/>
</dbReference>
<comment type="subcellular location">
    <subcellularLocation>
        <location evidence="3">Cytoplasm</location>
    </subcellularLocation>
</comment>
<dbReference type="HAMAP" id="MF_01820">
    <property type="entry name" value="GTPase_RsgA"/>
    <property type="match status" value="1"/>
</dbReference>
<dbReference type="AlphaFoldDB" id="A0A7C2JZU2"/>
<dbReference type="Pfam" id="PF03193">
    <property type="entry name" value="RsgA_GTPase"/>
    <property type="match status" value="1"/>
</dbReference>
<dbReference type="PANTHER" id="PTHR32120:SF11">
    <property type="entry name" value="SMALL RIBOSOMAL SUBUNIT BIOGENESIS GTPASE RSGA 1, MITOCHONDRIAL-RELATED"/>
    <property type="match status" value="1"/>
</dbReference>
<feature type="binding site" evidence="3">
    <location>
        <position position="295"/>
    </location>
    <ligand>
        <name>Zn(2+)</name>
        <dbReference type="ChEBI" id="CHEBI:29105"/>
    </ligand>
</feature>
<feature type="binding site" evidence="3">
    <location>
        <position position="303"/>
    </location>
    <ligand>
        <name>Zn(2+)</name>
        <dbReference type="ChEBI" id="CHEBI:29105"/>
    </ligand>
</feature>
<dbReference type="InterPro" id="IPR027417">
    <property type="entry name" value="P-loop_NTPase"/>
</dbReference>
<feature type="domain" description="CP-type G" evidence="5">
    <location>
        <begin position="108"/>
        <end position="266"/>
    </location>
</feature>
<evidence type="ECO:0000313" key="6">
    <source>
        <dbReference type="EMBL" id="HEN16784.1"/>
    </source>
</evidence>
<dbReference type="EC" id="3.6.1.-" evidence="3"/>
<dbReference type="PROSITE" id="PS50936">
    <property type="entry name" value="ENGC_GTPASE"/>
    <property type="match status" value="1"/>
</dbReference>
<proteinExistence type="inferred from homology"/>
<accession>A0A7C2JZU2</accession>
<dbReference type="EMBL" id="DSOK01000413">
    <property type="protein sequence ID" value="HEN16784.1"/>
    <property type="molecule type" value="Genomic_DNA"/>
</dbReference>
<keyword evidence="3" id="KW-0699">rRNA-binding</keyword>
<dbReference type="Gene3D" id="2.40.50.140">
    <property type="entry name" value="Nucleic acid-binding proteins"/>
    <property type="match status" value="1"/>
</dbReference>
<keyword evidence="1 3" id="KW-0547">Nucleotide-binding</keyword>
<keyword evidence="3" id="KW-0378">Hydrolase</keyword>
<keyword evidence="3" id="KW-0963">Cytoplasm</keyword>
<dbReference type="Gene3D" id="1.10.40.50">
    <property type="entry name" value="Probable gtpase engc, domain 3"/>
    <property type="match status" value="1"/>
</dbReference>
<dbReference type="Gene3D" id="3.40.50.300">
    <property type="entry name" value="P-loop containing nucleotide triphosphate hydrolases"/>
    <property type="match status" value="1"/>
</dbReference>
<dbReference type="NCBIfam" id="TIGR00157">
    <property type="entry name" value="ribosome small subunit-dependent GTPase A"/>
    <property type="match status" value="1"/>
</dbReference>
<evidence type="ECO:0000256" key="1">
    <source>
        <dbReference type="ARBA" id="ARBA00022741"/>
    </source>
</evidence>
<evidence type="ECO:0000256" key="2">
    <source>
        <dbReference type="ARBA" id="ARBA00023134"/>
    </source>
</evidence>
<reference evidence="6" key="1">
    <citation type="journal article" date="2020" name="mSystems">
        <title>Genome- and Community-Level Interaction Insights into Carbon Utilization and Element Cycling Functions of Hydrothermarchaeota in Hydrothermal Sediment.</title>
        <authorList>
            <person name="Zhou Z."/>
            <person name="Liu Y."/>
            <person name="Xu W."/>
            <person name="Pan J."/>
            <person name="Luo Z.H."/>
            <person name="Li M."/>
        </authorList>
    </citation>
    <scope>NUCLEOTIDE SEQUENCE [LARGE SCALE GENOMIC DNA]</scope>
    <source>
        <strain evidence="6">SpSt-339</strain>
    </source>
</reference>
<comment type="function">
    <text evidence="3">One of several proteins that assist in the late maturation steps of the functional core of the 30S ribosomal subunit. Helps release RbfA from mature subunits. May play a role in the assembly of ribosomal proteins into the subunit. Circularly permuted GTPase that catalyzes slow GTP hydrolysis, GTPase activity is stimulated by the 30S ribosomal subunit.</text>
</comment>